<organism evidence="1">
    <name type="scientific">Gaeumannomyces tritici (strain R3-111a-1)</name>
    <name type="common">Wheat and barley take-all root rot fungus</name>
    <name type="synonym">Gaeumannomyces graminis var. tritici</name>
    <dbReference type="NCBI Taxonomy" id="644352"/>
    <lineage>
        <taxon>Eukaryota</taxon>
        <taxon>Fungi</taxon>
        <taxon>Dikarya</taxon>
        <taxon>Ascomycota</taxon>
        <taxon>Pezizomycotina</taxon>
        <taxon>Sordariomycetes</taxon>
        <taxon>Sordariomycetidae</taxon>
        <taxon>Magnaporthales</taxon>
        <taxon>Magnaporthaceae</taxon>
        <taxon>Gaeumannomyces</taxon>
    </lineage>
</organism>
<sequence>MPLPPKPPFGYNCQDVDPLFNRRCAQTHKKDPNDSHGKESGPCEVYVGYGQVHRTNKARIQKAVLQPPAV</sequence>
<reference evidence="2" key="4">
    <citation type="journal article" date="2015" name="G3 (Bethesda)">
        <title>Genome sequences of three phytopathogenic species of the Magnaporthaceae family of fungi.</title>
        <authorList>
            <person name="Okagaki L.H."/>
            <person name="Nunes C.C."/>
            <person name="Sailsbery J."/>
            <person name="Clay B."/>
            <person name="Brown D."/>
            <person name="John T."/>
            <person name="Oh Y."/>
            <person name="Young N."/>
            <person name="Fitzgerald M."/>
            <person name="Haas B.J."/>
            <person name="Zeng Q."/>
            <person name="Young S."/>
            <person name="Adiconis X."/>
            <person name="Fan L."/>
            <person name="Levin J.Z."/>
            <person name="Mitchell T.K."/>
            <person name="Okubara P.A."/>
            <person name="Farman M.L."/>
            <person name="Kohn L.M."/>
            <person name="Birren B."/>
            <person name="Ma L.-J."/>
            <person name="Dean R.A."/>
        </authorList>
    </citation>
    <scope>NUCLEOTIDE SEQUENCE</scope>
    <source>
        <strain evidence="2">R3-111a-1</strain>
    </source>
</reference>
<reference evidence="1" key="3">
    <citation type="submission" date="2010-09" db="EMBL/GenBank/DDBJ databases">
        <title>Annotation of Gaeumannomyces graminis var. tritici R3-111a-1.</title>
        <authorList>
            <consortium name="The Broad Institute Genome Sequencing Platform"/>
            <person name="Ma L.-J."/>
            <person name="Dead R."/>
            <person name="Young S.K."/>
            <person name="Zeng Q."/>
            <person name="Gargeya S."/>
            <person name="Fitzgerald M."/>
            <person name="Haas B."/>
            <person name="Abouelleil A."/>
            <person name="Alvarado L."/>
            <person name="Arachchi H.M."/>
            <person name="Berlin A."/>
            <person name="Brown A."/>
            <person name="Chapman S.B."/>
            <person name="Chen Z."/>
            <person name="Dunbar C."/>
            <person name="Freedman E."/>
            <person name="Gearin G."/>
            <person name="Gellesch M."/>
            <person name="Goldberg J."/>
            <person name="Griggs A."/>
            <person name="Gujja S."/>
            <person name="Heiman D."/>
            <person name="Howarth C."/>
            <person name="Larson L."/>
            <person name="Lui A."/>
            <person name="MacDonald P.J.P."/>
            <person name="Mehta T."/>
            <person name="Montmayeur A."/>
            <person name="Murphy C."/>
            <person name="Neiman D."/>
            <person name="Pearson M."/>
            <person name="Priest M."/>
            <person name="Roberts A."/>
            <person name="Saif S."/>
            <person name="Shea T."/>
            <person name="Shenoy N."/>
            <person name="Sisk P."/>
            <person name="Stolte C."/>
            <person name="Sykes S."/>
            <person name="Yandava C."/>
            <person name="Wortman J."/>
            <person name="Nusbaum C."/>
            <person name="Birren B."/>
        </authorList>
    </citation>
    <scope>NUCLEOTIDE SEQUENCE</scope>
    <source>
        <strain evidence="1">R3-111a-1</strain>
    </source>
</reference>
<evidence type="ECO:0000313" key="1">
    <source>
        <dbReference type="EMBL" id="EJT68112.1"/>
    </source>
</evidence>
<protein>
    <submittedName>
        <fullName evidence="1 2">Uncharacterized protein</fullName>
    </submittedName>
</protein>
<dbReference type="RefSeq" id="XP_009230500.1">
    <property type="nucleotide sequence ID" value="XM_009232236.1"/>
</dbReference>
<accession>J3PL62</accession>
<evidence type="ECO:0000313" key="3">
    <source>
        <dbReference type="Proteomes" id="UP000006039"/>
    </source>
</evidence>
<gene>
    <name evidence="2" type="primary">20354767</name>
    <name evidence="1" type="ORF">GGTG_14309</name>
</gene>
<reference evidence="1" key="2">
    <citation type="submission" date="2010-07" db="EMBL/GenBank/DDBJ databases">
        <authorList>
            <consortium name="The Broad Institute Genome Sequencing Platform"/>
            <consortium name="Broad Institute Genome Sequencing Center for Infectious Disease"/>
            <person name="Ma L.-J."/>
            <person name="Dead R."/>
            <person name="Young S."/>
            <person name="Zeng Q."/>
            <person name="Koehrsen M."/>
            <person name="Alvarado L."/>
            <person name="Berlin A."/>
            <person name="Chapman S.B."/>
            <person name="Chen Z."/>
            <person name="Freedman E."/>
            <person name="Gellesch M."/>
            <person name="Goldberg J."/>
            <person name="Griggs A."/>
            <person name="Gujja S."/>
            <person name="Heilman E.R."/>
            <person name="Heiman D."/>
            <person name="Hepburn T."/>
            <person name="Howarth C."/>
            <person name="Jen D."/>
            <person name="Larson L."/>
            <person name="Mehta T."/>
            <person name="Neiman D."/>
            <person name="Pearson M."/>
            <person name="Roberts A."/>
            <person name="Saif S."/>
            <person name="Shea T."/>
            <person name="Shenoy N."/>
            <person name="Sisk P."/>
            <person name="Stolte C."/>
            <person name="Sykes S."/>
            <person name="Walk T."/>
            <person name="White J."/>
            <person name="Yandava C."/>
            <person name="Haas B."/>
            <person name="Nusbaum C."/>
            <person name="Birren B."/>
        </authorList>
    </citation>
    <scope>NUCLEOTIDE SEQUENCE</scope>
    <source>
        <strain evidence="1">R3-111a-1</strain>
    </source>
</reference>
<dbReference type="GeneID" id="20354767"/>
<evidence type="ECO:0000313" key="2">
    <source>
        <dbReference type="EnsemblFungi" id="EJT68112"/>
    </source>
</evidence>
<dbReference type="EMBL" id="GL385633">
    <property type="protein sequence ID" value="EJT68112.1"/>
    <property type="molecule type" value="Genomic_DNA"/>
</dbReference>
<dbReference type="EnsemblFungi" id="EJT68112">
    <property type="protein sequence ID" value="EJT68112"/>
    <property type="gene ID" value="GGTG_14309"/>
</dbReference>
<dbReference type="HOGENOM" id="CLU_2757926_0_0_1"/>
<dbReference type="Proteomes" id="UP000006039">
    <property type="component" value="Unassembled WGS sequence"/>
</dbReference>
<name>J3PL62_GAET3</name>
<reference evidence="3" key="1">
    <citation type="submission" date="2010-07" db="EMBL/GenBank/DDBJ databases">
        <title>The genome sequence of Gaeumannomyces graminis var. tritici strain R3-111a-1.</title>
        <authorList>
            <consortium name="The Broad Institute Genome Sequencing Platform"/>
            <person name="Ma L.-J."/>
            <person name="Dead R."/>
            <person name="Young S."/>
            <person name="Zeng Q."/>
            <person name="Koehrsen M."/>
            <person name="Alvarado L."/>
            <person name="Berlin A."/>
            <person name="Chapman S.B."/>
            <person name="Chen Z."/>
            <person name="Freedman E."/>
            <person name="Gellesch M."/>
            <person name="Goldberg J."/>
            <person name="Griggs A."/>
            <person name="Gujja S."/>
            <person name="Heilman E.R."/>
            <person name="Heiman D."/>
            <person name="Hepburn T."/>
            <person name="Howarth C."/>
            <person name="Jen D."/>
            <person name="Larson L."/>
            <person name="Mehta T."/>
            <person name="Neiman D."/>
            <person name="Pearson M."/>
            <person name="Roberts A."/>
            <person name="Saif S."/>
            <person name="Shea T."/>
            <person name="Shenoy N."/>
            <person name="Sisk P."/>
            <person name="Stolte C."/>
            <person name="Sykes S."/>
            <person name="Walk T."/>
            <person name="White J."/>
            <person name="Yandava C."/>
            <person name="Haas B."/>
            <person name="Nusbaum C."/>
            <person name="Birren B."/>
        </authorList>
    </citation>
    <scope>NUCLEOTIDE SEQUENCE [LARGE SCALE GENOMIC DNA]</scope>
    <source>
        <strain evidence="3">R3-111a-1</strain>
    </source>
</reference>
<proteinExistence type="predicted"/>
<dbReference type="AlphaFoldDB" id="J3PL62"/>
<dbReference type="VEuPathDB" id="FungiDB:GGTG_14309"/>
<reference evidence="2" key="5">
    <citation type="submission" date="2018-04" db="UniProtKB">
        <authorList>
            <consortium name="EnsemblFungi"/>
        </authorList>
    </citation>
    <scope>IDENTIFICATION</scope>
    <source>
        <strain evidence="2">R3-111a-1</strain>
    </source>
</reference>
<keyword evidence="3" id="KW-1185">Reference proteome</keyword>